<dbReference type="PANTHER" id="PTHR24422">
    <property type="entry name" value="CHEMOTAXIS PROTEIN METHYLTRANSFERASE"/>
    <property type="match status" value="1"/>
</dbReference>
<dbReference type="EMBL" id="DTFV01000032">
    <property type="protein sequence ID" value="HGI30004.1"/>
    <property type="molecule type" value="Genomic_DNA"/>
</dbReference>
<accession>A0A7V3YF86</accession>
<dbReference type="InterPro" id="IPR022642">
    <property type="entry name" value="CheR_C"/>
</dbReference>
<dbReference type="SUPFAM" id="SSF53335">
    <property type="entry name" value="S-adenosyl-L-methionine-dependent methyltransferases"/>
    <property type="match status" value="1"/>
</dbReference>
<name>A0A7V3YF86_9BACT</name>
<dbReference type="PRINTS" id="PR00996">
    <property type="entry name" value="CHERMTFRASE"/>
</dbReference>
<dbReference type="PROSITE" id="PS50123">
    <property type="entry name" value="CHER"/>
    <property type="match status" value="1"/>
</dbReference>
<dbReference type="GO" id="GO:0008983">
    <property type="term" value="F:protein-glutamate O-methyltransferase activity"/>
    <property type="evidence" value="ECO:0007669"/>
    <property type="project" value="UniProtKB-EC"/>
</dbReference>
<dbReference type="CDD" id="cd02440">
    <property type="entry name" value="AdoMet_MTases"/>
    <property type="match status" value="1"/>
</dbReference>
<gene>
    <name evidence="7" type="ORF">ENV30_01635</name>
</gene>
<dbReference type="InterPro" id="IPR029063">
    <property type="entry name" value="SAM-dependent_MTases_sf"/>
</dbReference>
<evidence type="ECO:0000256" key="5">
    <source>
        <dbReference type="ARBA" id="ARBA00022691"/>
    </source>
</evidence>
<keyword evidence="4 7" id="KW-0808">Transferase</keyword>
<dbReference type="SMART" id="SM00138">
    <property type="entry name" value="MeTrc"/>
    <property type="match status" value="1"/>
</dbReference>
<dbReference type="GO" id="GO:0032259">
    <property type="term" value="P:methylation"/>
    <property type="evidence" value="ECO:0007669"/>
    <property type="project" value="UniProtKB-KW"/>
</dbReference>
<evidence type="ECO:0000313" key="7">
    <source>
        <dbReference type="EMBL" id="HGI30004.1"/>
    </source>
</evidence>
<dbReference type="EC" id="2.1.1.80" evidence="2"/>
<organism evidence="7">
    <name type="scientific">Candidatus Caldatribacterium californiense</name>
    <dbReference type="NCBI Taxonomy" id="1454726"/>
    <lineage>
        <taxon>Bacteria</taxon>
        <taxon>Pseudomonadati</taxon>
        <taxon>Atribacterota</taxon>
        <taxon>Atribacteria</taxon>
        <taxon>Atribacterales</taxon>
        <taxon>Candidatus Caldatribacteriaceae</taxon>
        <taxon>Candidatus Caldatribacterium</taxon>
    </lineage>
</organism>
<reference evidence="7" key="1">
    <citation type="journal article" date="2020" name="mSystems">
        <title>Genome- and Community-Level Interaction Insights into Carbon Utilization and Element Cycling Functions of Hydrothermarchaeota in Hydrothermal Sediment.</title>
        <authorList>
            <person name="Zhou Z."/>
            <person name="Liu Y."/>
            <person name="Xu W."/>
            <person name="Pan J."/>
            <person name="Luo Z.H."/>
            <person name="Li M."/>
        </authorList>
    </citation>
    <scope>NUCLEOTIDE SEQUENCE [LARGE SCALE GENOMIC DNA]</scope>
    <source>
        <strain evidence="7">SpSt-747</strain>
    </source>
</reference>
<comment type="caution">
    <text evidence="7">The sequence shown here is derived from an EMBL/GenBank/DDBJ whole genome shotgun (WGS) entry which is preliminary data.</text>
</comment>
<evidence type="ECO:0000256" key="4">
    <source>
        <dbReference type="ARBA" id="ARBA00022679"/>
    </source>
</evidence>
<dbReference type="InterPro" id="IPR022641">
    <property type="entry name" value="CheR_N"/>
</dbReference>
<feature type="domain" description="CheR-type methyltransferase" evidence="6">
    <location>
        <begin position="1"/>
        <end position="265"/>
    </location>
</feature>
<dbReference type="Gene3D" id="3.40.50.150">
    <property type="entry name" value="Vaccinia Virus protein VP39"/>
    <property type="match status" value="1"/>
</dbReference>
<dbReference type="PANTHER" id="PTHR24422:SF10">
    <property type="entry name" value="CHEMOTAXIS PROTEIN METHYLTRANSFERASE 2"/>
    <property type="match status" value="1"/>
</dbReference>
<dbReference type="Gene3D" id="1.10.155.10">
    <property type="entry name" value="Chemotaxis receptor methyltransferase CheR, N-terminal domain"/>
    <property type="match status" value="1"/>
</dbReference>
<protein>
    <recommendedName>
        <fullName evidence="2">protein-glutamate O-methyltransferase</fullName>
        <ecNumber evidence="2">2.1.1.80</ecNumber>
    </recommendedName>
</protein>
<dbReference type="InterPro" id="IPR036804">
    <property type="entry name" value="CheR_N_sf"/>
</dbReference>
<dbReference type="SUPFAM" id="SSF47757">
    <property type="entry name" value="Chemotaxis receptor methyltransferase CheR, N-terminal domain"/>
    <property type="match status" value="1"/>
</dbReference>
<dbReference type="Pfam" id="PF01739">
    <property type="entry name" value="CheR"/>
    <property type="match status" value="1"/>
</dbReference>
<dbReference type="InterPro" id="IPR050903">
    <property type="entry name" value="Bact_Chemotaxis_MeTrfase"/>
</dbReference>
<evidence type="ECO:0000259" key="6">
    <source>
        <dbReference type="PROSITE" id="PS50123"/>
    </source>
</evidence>
<keyword evidence="3 7" id="KW-0489">Methyltransferase</keyword>
<evidence type="ECO:0000256" key="3">
    <source>
        <dbReference type="ARBA" id="ARBA00022603"/>
    </source>
</evidence>
<evidence type="ECO:0000256" key="1">
    <source>
        <dbReference type="ARBA" id="ARBA00001541"/>
    </source>
</evidence>
<dbReference type="InterPro" id="IPR000780">
    <property type="entry name" value="CheR_MeTrfase"/>
</dbReference>
<proteinExistence type="predicted"/>
<dbReference type="Pfam" id="PF03705">
    <property type="entry name" value="CheR_N"/>
    <property type="match status" value="1"/>
</dbReference>
<comment type="catalytic activity">
    <reaction evidence="1">
        <text>L-glutamyl-[protein] + S-adenosyl-L-methionine = [protein]-L-glutamate 5-O-methyl ester + S-adenosyl-L-homocysteine</text>
        <dbReference type="Rhea" id="RHEA:24452"/>
        <dbReference type="Rhea" id="RHEA-COMP:10208"/>
        <dbReference type="Rhea" id="RHEA-COMP:10311"/>
        <dbReference type="ChEBI" id="CHEBI:29973"/>
        <dbReference type="ChEBI" id="CHEBI:57856"/>
        <dbReference type="ChEBI" id="CHEBI:59789"/>
        <dbReference type="ChEBI" id="CHEBI:82795"/>
        <dbReference type="EC" id="2.1.1.80"/>
    </reaction>
</comment>
<dbReference type="AlphaFoldDB" id="A0A7V3YF86"/>
<sequence>METIRSEDLALLRHVVRRLTGIDLSYYKENQLRRRLHFIMLRAGAQDVAEYVRLLETKPEVLEDFKNRFAINVSEFFRNPERFEDLRQRILPEILSGGGPVLRIWSAGCSVGSEAYSIAILLEEMGVKKPYRIWATDIDDDALEQGRRGVYVEQYLGNVPPEYLARYFERLEDGRFQIAPFLKKRVVFEHHDLLQDPVQEVFDLVVCRNVVIYFEDRAKEVAFRRLSEALRAGGYLWIGSTERIANPGSFGLRYVLPFFYRKEGRG</sequence>
<evidence type="ECO:0000256" key="2">
    <source>
        <dbReference type="ARBA" id="ARBA00012534"/>
    </source>
</evidence>
<keyword evidence="5" id="KW-0949">S-adenosyl-L-methionine</keyword>